<protein>
    <submittedName>
        <fullName evidence="4">CheY-like chemotaxis protein</fullName>
    </submittedName>
</protein>
<dbReference type="Proteomes" id="UP000541535">
    <property type="component" value="Unassembled WGS sequence"/>
</dbReference>
<evidence type="ECO:0000259" key="3">
    <source>
        <dbReference type="PROSITE" id="PS50110"/>
    </source>
</evidence>
<dbReference type="InterPro" id="IPR013656">
    <property type="entry name" value="PAS_4"/>
</dbReference>
<keyword evidence="1 2" id="KW-0597">Phosphoprotein</keyword>
<evidence type="ECO:0000313" key="5">
    <source>
        <dbReference type="Proteomes" id="UP000541535"/>
    </source>
</evidence>
<dbReference type="RefSeq" id="WP_183440148.1">
    <property type="nucleotide sequence ID" value="NZ_JACHXD010000003.1"/>
</dbReference>
<comment type="caution">
    <text evidence="4">The sequence shown here is derived from an EMBL/GenBank/DDBJ whole genome shotgun (WGS) entry which is preliminary data.</text>
</comment>
<dbReference type="Pfam" id="PF00072">
    <property type="entry name" value="Response_reg"/>
    <property type="match status" value="1"/>
</dbReference>
<proteinExistence type="predicted"/>
<evidence type="ECO:0000313" key="4">
    <source>
        <dbReference type="EMBL" id="MBB3118196.1"/>
    </source>
</evidence>
<accession>A0A7W5B860</accession>
<dbReference type="GO" id="GO:0000160">
    <property type="term" value="P:phosphorelay signal transduction system"/>
    <property type="evidence" value="ECO:0007669"/>
    <property type="project" value="InterPro"/>
</dbReference>
<dbReference type="Gene3D" id="3.40.50.2300">
    <property type="match status" value="1"/>
</dbReference>
<dbReference type="EMBL" id="JACHXD010000003">
    <property type="protein sequence ID" value="MBB3118196.1"/>
    <property type="molecule type" value="Genomic_DNA"/>
</dbReference>
<sequence length="273" mass="29460">MTGEDKLAACDWSRSPLGQPAQWPHTLRLSVDIMLNSPQPMLLMWGRQRVMLCNDAYIELAGPPALQAPGGTVPSMLPAAWSWNPAALEQAWQGRALAFRAQALQLWRGGKPASASLDLYYTPLRNAEGGVEGILCALREAAPLPAAAAAAQAPAGLRILVVEDNLDAQYLVCEMLQTFGHQVQAVARAEDALQRLDASSFDILFSDISLPGMSGVELGRLALQRQPGLKIMFASGYGQALLQQLDFPALSLQKPYDIEQLQAALARLAPPPR</sequence>
<dbReference type="PANTHER" id="PTHR44591:SF25">
    <property type="entry name" value="CHEMOTAXIS TWO-COMPONENT RESPONSE REGULATOR"/>
    <property type="match status" value="1"/>
</dbReference>
<dbReference type="Pfam" id="PF08448">
    <property type="entry name" value="PAS_4"/>
    <property type="match status" value="1"/>
</dbReference>
<dbReference type="SUPFAM" id="SSF52172">
    <property type="entry name" value="CheY-like"/>
    <property type="match status" value="1"/>
</dbReference>
<dbReference type="PANTHER" id="PTHR44591">
    <property type="entry name" value="STRESS RESPONSE REGULATOR PROTEIN 1"/>
    <property type="match status" value="1"/>
</dbReference>
<evidence type="ECO:0000256" key="1">
    <source>
        <dbReference type="ARBA" id="ARBA00022553"/>
    </source>
</evidence>
<dbReference type="SMART" id="SM00448">
    <property type="entry name" value="REC"/>
    <property type="match status" value="1"/>
</dbReference>
<dbReference type="PROSITE" id="PS50110">
    <property type="entry name" value="RESPONSE_REGULATORY"/>
    <property type="match status" value="1"/>
</dbReference>
<keyword evidence="5" id="KW-1185">Reference proteome</keyword>
<dbReference type="InterPro" id="IPR001789">
    <property type="entry name" value="Sig_transdc_resp-reg_receiver"/>
</dbReference>
<dbReference type="Gene3D" id="3.30.450.20">
    <property type="entry name" value="PAS domain"/>
    <property type="match status" value="1"/>
</dbReference>
<dbReference type="AlphaFoldDB" id="A0A7W5B860"/>
<feature type="domain" description="Response regulatory" evidence="3">
    <location>
        <begin position="158"/>
        <end position="269"/>
    </location>
</feature>
<evidence type="ECO:0000256" key="2">
    <source>
        <dbReference type="PROSITE-ProRule" id="PRU00169"/>
    </source>
</evidence>
<organism evidence="4 5">
    <name type="scientific">Pseudoduganella violacea</name>
    <dbReference type="NCBI Taxonomy" id="1715466"/>
    <lineage>
        <taxon>Bacteria</taxon>
        <taxon>Pseudomonadati</taxon>
        <taxon>Pseudomonadota</taxon>
        <taxon>Betaproteobacteria</taxon>
        <taxon>Burkholderiales</taxon>
        <taxon>Oxalobacteraceae</taxon>
        <taxon>Telluria group</taxon>
        <taxon>Pseudoduganella</taxon>
    </lineage>
</organism>
<dbReference type="InterPro" id="IPR050595">
    <property type="entry name" value="Bact_response_regulator"/>
</dbReference>
<feature type="modified residue" description="4-aspartylphosphate" evidence="2">
    <location>
        <position position="207"/>
    </location>
</feature>
<reference evidence="4 5" key="1">
    <citation type="submission" date="2020-08" db="EMBL/GenBank/DDBJ databases">
        <title>Genomic Encyclopedia of Type Strains, Phase III (KMG-III): the genomes of soil and plant-associated and newly described type strains.</title>
        <authorList>
            <person name="Whitman W."/>
        </authorList>
    </citation>
    <scope>NUCLEOTIDE SEQUENCE [LARGE SCALE GENOMIC DNA]</scope>
    <source>
        <strain evidence="4 5">CECT 8897</strain>
    </source>
</reference>
<gene>
    <name evidence="4" type="ORF">FHS03_001227</name>
</gene>
<dbReference type="InterPro" id="IPR011006">
    <property type="entry name" value="CheY-like_superfamily"/>
</dbReference>
<name>A0A7W5B860_9BURK</name>